<dbReference type="Pfam" id="PF00076">
    <property type="entry name" value="RRM_1"/>
    <property type="match status" value="3"/>
</dbReference>
<dbReference type="InterPro" id="IPR012677">
    <property type="entry name" value="Nucleotide-bd_a/b_plait_sf"/>
</dbReference>
<feature type="domain" description="RRM" evidence="5">
    <location>
        <begin position="7"/>
        <end position="84"/>
    </location>
</feature>
<dbReference type="PROSITE" id="PS50102">
    <property type="entry name" value="RRM"/>
    <property type="match status" value="3"/>
</dbReference>
<dbReference type="CDD" id="cd00590">
    <property type="entry name" value="RRM_SF"/>
    <property type="match status" value="3"/>
</dbReference>
<protein>
    <recommendedName>
        <fullName evidence="5">RRM domain-containing protein</fullName>
    </recommendedName>
</protein>
<dbReference type="PANTHER" id="PTHR24012">
    <property type="entry name" value="RNA BINDING PROTEIN"/>
    <property type="match status" value="1"/>
</dbReference>
<evidence type="ECO:0000256" key="1">
    <source>
        <dbReference type="ARBA" id="ARBA00022737"/>
    </source>
</evidence>
<organism evidence="6 7">
    <name type="scientific">Anopheles farauti</name>
    <dbReference type="NCBI Taxonomy" id="69004"/>
    <lineage>
        <taxon>Eukaryota</taxon>
        <taxon>Metazoa</taxon>
        <taxon>Ecdysozoa</taxon>
        <taxon>Arthropoda</taxon>
        <taxon>Hexapoda</taxon>
        <taxon>Insecta</taxon>
        <taxon>Pterygota</taxon>
        <taxon>Neoptera</taxon>
        <taxon>Endopterygota</taxon>
        <taxon>Diptera</taxon>
        <taxon>Nematocera</taxon>
        <taxon>Culicoidea</taxon>
        <taxon>Culicidae</taxon>
        <taxon>Anophelinae</taxon>
        <taxon>Anopheles</taxon>
    </lineage>
</organism>
<evidence type="ECO:0000256" key="4">
    <source>
        <dbReference type="SAM" id="MobiDB-lite"/>
    </source>
</evidence>
<dbReference type="EnsemblMetazoa" id="AFAF003450-RA">
    <property type="protein sequence ID" value="AFAF003450-PA"/>
    <property type="gene ID" value="AFAF003450"/>
</dbReference>
<evidence type="ECO:0000259" key="5">
    <source>
        <dbReference type="PROSITE" id="PS50102"/>
    </source>
</evidence>
<keyword evidence="1" id="KW-0677">Repeat</keyword>
<proteinExistence type="predicted"/>
<dbReference type="AlphaFoldDB" id="A0A182Q5H6"/>
<dbReference type="InterPro" id="IPR035979">
    <property type="entry name" value="RBD_domain_sf"/>
</dbReference>
<dbReference type="STRING" id="69004.A0A182Q5H6"/>
<dbReference type="InterPro" id="IPR000504">
    <property type="entry name" value="RRM_dom"/>
</dbReference>
<evidence type="ECO:0000256" key="2">
    <source>
        <dbReference type="ARBA" id="ARBA00022884"/>
    </source>
</evidence>
<dbReference type="Proteomes" id="UP000075886">
    <property type="component" value="Unassembled WGS sequence"/>
</dbReference>
<evidence type="ECO:0000256" key="3">
    <source>
        <dbReference type="PROSITE-ProRule" id="PRU00176"/>
    </source>
</evidence>
<reference evidence="7" key="1">
    <citation type="submission" date="2014-01" db="EMBL/GenBank/DDBJ databases">
        <title>The Genome Sequence of Anopheles farauti FAR1 (V2).</title>
        <authorList>
            <consortium name="The Broad Institute Genomics Platform"/>
            <person name="Neafsey D.E."/>
            <person name="Besansky N."/>
            <person name="Howell P."/>
            <person name="Walton C."/>
            <person name="Young S.K."/>
            <person name="Zeng Q."/>
            <person name="Gargeya S."/>
            <person name="Fitzgerald M."/>
            <person name="Haas B."/>
            <person name="Abouelleil A."/>
            <person name="Allen A.W."/>
            <person name="Alvarado L."/>
            <person name="Arachchi H.M."/>
            <person name="Berlin A.M."/>
            <person name="Chapman S.B."/>
            <person name="Gainer-Dewar J."/>
            <person name="Goldberg J."/>
            <person name="Griggs A."/>
            <person name="Gujja S."/>
            <person name="Hansen M."/>
            <person name="Howarth C."/>
            <person name="Imamovic A."/>
            <person name="Ireland A."/>
            <person name="Larimer J."/>
            <person name="McCowan C."/>
            <person name="Murphy C."/>
            <person name="Pearson M."/>
            <person name="Poon T.W."/>
            <person name="Priest M."/>
            <person name="Roberts A."/>
            <person name="Saif S."/>
            <person name="Shea T."/>
            <person name="Sisk P."/>
            <person name="Sykes S."/>
            <person name="Wortman J."/>
            <person name="Nusbaum C."/>
            <person name="Birren B."/>
        </authorList>
    </citation>
    <scope>NUCLEOTIDE SEQUENCE [LARGE SCALE GENOMIC DNA]</scope>
    <source>
        <strain evidence="7">FAR1</strain>
    </source>
</reference>
<dbReference type="SUPFAM" id="SSF54928">
    <property type="entry name" value="RNA-binding domain, RBD"/>
    <property type="match status" value="3"/>
</dbReference>
<feature type="domain" description="RRM" evidence="5">
    <location>
        <begin position="637"/>
        <end position="712"/>
    </location>
</feature>
<dbReference type="SMART" id="SM00360">
    <property type="entry name" value="RRM"/>
    <property type="match status" value="4"/>
</dbReference>
<dbReference type="GO" id="GO:0003723">
    <property type="term" value="F:RNA binding"/>
    <property type="evidence" value="ECO:0007669"/>
    <property type="project" value="UniProtKB-UniRule"/>
</dbReference>
<keyword evidence="7" id="KW-1185">Reference proteome</keyword>
<accession>A0A182Q5H6</accession>
<dbReference type="EMBL" id="AXCN02000264">
    <property type="status" value="NOT_ANNOTATED_CDS"/>
    <property type="molecule type" value="Genomic_DNA"/>
</dbReference>
<keyword evidence="2 3" id="KW-0694">RNA-binding</keyword>
<feature type="domain" description="RRM" evidence="5">
    <location>
        <begin position="92"/>
        <end position="170"/>
    </location>
</feature>
<name>A0A182Q5H6_9DIPT</name>
<evidence type="ECO:0000313" key="6">
    <source>
        <dbReference type="EnsemblMetazoa" id="AFAF003450-PA"/>
    </source>
</evidence>
<feature type="compositionally biased region" description="Low complexity" evidence="4">
    <location>
        <begin position="586"/>
        <end position="595"/>
    </location>
</feature>
<evidence type="ECO:0000313" key="7">
    <source>
        <dbReference type="Proteomes" id="UP000075886"/>
    </source>
</evidence>
<sequence>MDEKEEHDYYFGNLPKAASEDELRRFLEEYGDITRFEFRLAKCTYCPTKIAYIVFSKAIDRDVLEELNKKTFQEKRLFVCSTKMEKFFTPLLSIVVRYLNEHISEEDLYKHFSTIGAVECVQKPAHNYAYVSFMDNSSVRSAFEMKKSLKGIEPYIVAVRRKISMFLEHRKPMPYASLKEKCDKLELIYNPAAENENTNLTNDEIYEKCSEYGLVEYIQRTDAVNYNTIVRLDSEKAARKVTYIKTIAGEDVVIRFYTSKMYMAPTFASRVVEKSVPPKRSRKESMLLHISDIEERRLLTMLPTIDNAGYINPNPQFYRNEVQVWNHAPRQGLVEFRDFLKKYGTVINLRELKEHSTSPIGVTYLSFETKLEARRVCKLNHSFMCSRRLLILMADQCIRHDPKLCVKVSNLTEEITDEDVHDRFSMIGDVRLMQAVEAEMIKSKNFTTLSMGDQFNLVRGIINQCMSYSVFLSMTGDEKIRHLISGSSDFRQIGTFTLFTYPEQLKMLSTIENYYRSTCPPGSLPAPASDEPSRTPDINNMVVLTQDSKDAITHRTNAESNPTALANSMDLDDDDIPPAPSPPPISFRSRSNSPIAGNVAKGKTASRKRSSKNSTPAQGPKAKLAKKTNEETWVDKPYVYVSNLPKSFSQQFVHSMFSKYGTIQHISEPQSGDPHSTTYVLKFETMHQARMAQDLNLMMVQGKLIRVEICKRPHKSRPGRTITVVCTGIYSEVAIFETFKSCGKISFIRTIEKPEGEVCQIDFEDKESATAALKITYLHNGNRCKATPHELSSPH</sequence>
<reference evidence="6" key="2">
    <citation type="submission" date="2020-05" db="UniProtKB">
        <authorList>
            <consortium name="EnsemblMetazoa"/>
        </authorList>
    </citation>
    <scope>IDENTIFICATION</scope>
    <source>
        <strain evidence="6">FAR1</strain>
    </source>
</reference>
<dbReference type="VEuPathDB" id="VectorBase:AFAF003450"/>
<dbReference type="Gene3D" id="3.30.70.330">
    <property type="match status" value="3"/>
</dbReference>
<feature type="region of interest" description="Disordered" evidence="4">
    <location>
        <begin position="556"/>
        <end position="628"/>
    </location>
</feature>